<accession>A0A844XHY5</accession>
<dbReference type="RefSeq" id="WP_160486775.1">
    <property type="nucleotide sequence ID" value="NZ_WUBR01000003.1"/>
</dbReference>
<protein>
    <submittedName>
        <fullName evidence="1">Uncharacterized protein</fullName>
    </submittedName>
</protein>
<gene>
    <name evidence="1" type="ORF">GRF63_14770</name>
</gene>
<evidence type="ECO:0000313" key="1">
    <source>
        <dbReference type="EMBL" id="MWV29165.1"/>
    </source>
</evidence>
<proteinExistence type="predicted"/>
<comment type="caution">
    <text evidence="1">The sequence shown here is derived from an EMBL/GenBank/DDBJ whole genome shotgun (WGS) entry which is preliminary data.</text>
</comment>
<evidence type="ECO:0000313" key="2">
    <source>
        <dbReference type="Proteomes" id="UP000461409"/>
    </source>
</evidence>
<dbReference type="AlphaFoldDB" id="A0A844XHY5"/>
<reference evidence="1 2" key="1">
    <citation type="submission" date="2019-12" db="EMBL/GenBank/DDBJ databases">
        <authorList>
            <person name="Lee S.D."/>
        </authorList>
    </citation>
    <scope>NUCLEOTIDE SEQUENCE [LARGE SCALE GENOMIC DNA]</scope>
    <source>
        <strain evidence="1 2">GH3-10</strain>
    </source>
</reference>
<name>A0A844XHY5_9SPHN</name>
<dbReference type="EMBL" id="WUBR01000003">
    <property type="protein sequence ID" value="MWV29165.1"/>
    <property type="molecule type" value="Genomic_DNA"/>
</dbReference>
<organism evidence="1 2">
    <name type="scientific">Aurantiacibacter rhizosphaerae</name>
    <dbReference type="NCBI Taxonomy" id="2691582"/>
    <lineage>
        <taxon>Bacteria</taxon>
        <taxon>Pseudomonadati</taxon>
        <taxon>Pseudomonadota</taxon>
        <taxon>Alphaproteobacteria</taxon>
        <taxon>Sphingomonadales</taxon>
        <taxon>Erythrobacteraceae</taxon>
        <taxon>Aurantiacibacter</taxon>
    </lineage>
</organism>
<sequence length="170" mass="18059">MSTDPIGVNGGLSTILPHSPVIARTNTSAQTQPRLPDHYAMETPEGVVEVHELALRGRLKDRYGADVNYDYSYEDDIASMEAKWDETKLDARAERALAQESPASASAPTQQAAALTTVPHYSATQQARTGENVANGAVEIADGVIEIESPKATIGNAKMINVAGELAALN</sequence>
<dbReference type="Proteomes" id="UP000461409">
    <property type="component" value="Unassembled WGS sequence"/>
</dbReference>
<keyword evidence="2" id="KW-1185">Reference proteome</keyword>
<reference evidence="1 2" key="2">
    <citation type="submission" date="2020-02" db="EMBL/GenBank/DDBJ databases">
        <title>Erythrobacter dongmakensis sp. nov., isolated from a tidal mudflat.</title>
        <authorList>
            <person name="Kim I.S."/>
        </authorList>
    </citation>
    <scope>NUCLEOTIDE SEQUENCE [LARGE SCALE GENOMIC DNA]</scope>
    <source>
        <strain evidence="1 2">GH3-10</strain>
    </source>
</reference>